<organism evidence="4 5">
    <name type="scientific">Apostasia shenzhenica</name>
    <dbReference type="NCBI Taxonomy" id="1088818"/>
    <lineage>
        <taxon>Eukaryota</taxon>
        <taxon>Viridiplantae</taxon>
        <taxon>Streptophyta</taxon>
        <taxon>Embryophyta</taxon>
        <taxon>Tracheophyta</taxon>
        <taxon>Spermatophyta</taxon>
        <taxon>Magnoliopsida</taxon>
        <taxon>Liliopsida</taxon>
        <taxon>Asparagales</taxon>
        <taxon>Orchidaceae</taxon>
        <taxon>Apostasioideae</taxon>
        <taxon>Apostasia</taxon>
    </lineage>
</organism>
<accession>A0A2I0AAD9</accession>
<dbReference type="Proteomes" id="UP000236161">
    <property type="component" value="Unassembled WGS sequence"/>
</dbReference>
<dbReference type="GO" id="GO:0031982">
    <property type="term" value="C:vesicle"/>
    <property type="evidence" value="ECO:0007669"/>
    <property type="project" value="TreeGrafter"/>
</dbReference>
<dbReference type="PANTHER" id="PTHR31181">
    <property type="entry name" value="EGG CELL-SECRETED PROTEIN 1.4"/>
    <property type="match status" value="1"/>
</dbReference>
<evidence type="ECO:0000256" key="1">
    <source>
        <dbReference type="ARBA" id="ARBA00022729"/>
    </source>
</evidence>
<evidence type="ECO:0000313" key="5">
    <source>
        <dbReference type="Proteomes" id="UP000236161"/>
    </source>
</evidence>
<name>A0A2I0AAD9_9ASPA</name>
<dbReference type="OrthoDB" id="777536at2759"/>
<reference evidence="4 5" key="1">
    <citation type="journal article" date="2017" name="Nature">
        <title>The Apostasia genome and the evolution of orchids.</title>
        <authorList>
            <person name="Zhang G.Q."/>
            <person name="Liu K.W."/>
            <person name="Li Z."/>
            <person name="Lohaus R."/>
            <person name="Hsiao Y.Y."/>
            <person name="Niu S.C."/>
            <person name="Wang J.Y."/>
            <person name="Lin Y.C."/>
            <person name="Xu Q."/>
            <person name="Chen L.J."/>
            <person name="Yoshida K."/>
            <person name="Fujiwara S."/>
            <person name="Wang Z.W."/>
            <person name="Zhang Y.Q."/>
            <person name="Mitsuda N."/>
            <person name="Wang M."/>
            <person name="Liu G.H."/>
            <person name="Pecoraro L."/>
            <person name="Huang H.X."/>
            <person name="Xiao X.J."/>
            <person name="Lin M."/>
            <person name="Wu X.Y."/>
            <person name="Wu W.L."/>
            <person name="Chen Y.Y."/>
            <person name="Chang S.B."/>
            <person name="Sakamoto S."/>
            <person name="Ohme-Takagi M."/>
            <person name="Yagi M."/>
            <person name="Zeng S.J."/>
            <person name="Shen C.Y."/>
            <person name="Yeh C.M."/>
            <person name="Luo Y.B."/>
            <person name="Tsai W.C."/>
            <person name="Van de Peer Y."/>
            <person name="Liu Z.J."/>
        </authorList>
    </citation>
    <scope>NUCLEOTIDE SEQUENCE [LARGE SCALE GENOMIC DNA]</scope>
    <source>
        <strain evidence="5">cv. Shenzhen</strain>
        <tissue evidence="4">Stem</tissue>
    </source>
</reference>
<dbReference type="Pfam" id="PF05617">
    <property type="entry name" value="Prolamin_like"/>
    <property type="match status" value="1"/>
</dbReference>
<keyword evidence="5" id="KW-1185">Reference proteome</keyword>
<evidence type="ECO:0000313" key="4">
    <source>
        <dbReference type="EMBL" id="PKA52508.1"/>
    </source>
</evidence>
<dbReference type="GO" id="GO:2000008">
    <property type="term" value="P:regulation of protein localization to cell surface"/>
    <property type="evidence" value="ECO:0007669"/>
    <property type="project" value="TreeGrafter"/>
</dbReference>
<keyword evidence="1 2" id="KW-0732">Signal</keyword>
<evidence type="ECO:0000256" key="2">
    <source>
        <dbReference type="SAM" id="SignalP"/>
    </source>
</evidence>
<feature type="signal peptide" evidence="2">
    <location>
        <begin position="1"/>
        <end position="21"/>
    </location>
</feature>
<protein>
    <submittedName>
        <fullName evidence="4">Egg cell-secreted protein 1.2</fullName>
    </submittedName>
</protein>
<dbReference type="AlphaFoldDB" id="A0A2I0AAD9"/>
<feature type="domain" description="Prolamin-like" evidence="3">
    <location>
        <begin position="55"/>
        <end position="118"/>
    </location>
</feature>
<evidence type="ECO:0000259" key="3">
    <source>
        <dbReference type="Pfam" id="PF05617"/>
    </source>
</evidence>
<dbReference type="GO" id="GO:0005576">
    <property type="term" value="C:extracellular region"/>
    <property type="evidence" value="ECO:0007669"/>
    <property type="project" value="TreeGrafter"/>
</dbReference>
<feature type="chain" id="PRO_5014144299" evidence="2">
    <location>
        <begin position="22"/>
        <end position="132"/>
    </location>
</feature>
<gene>
    <name evidence="4" type="primary">EC1.2</name>
    <name evidence="4" type="ORF">AXF42_Ash019135</name>
</gene>
<proteinExistence type="predicted"/>
<dbReference type="STRING" id="1088818.A0A2I0AAD9"/>
<dbReference type="EMBL" id="KZ452002">
    <property type="protein sequence ID" value="PKA52508.1"/>
    <property type="molecule type" value="Genomic_DNA"/>
</dbReference>
<dbReference type="GO" id="GO:0009567">
    <property type="term" value="P:double fertilization forming a zygote and endosperm"/>
    <property type="evidence" value="ECO:0007669"/>
    <property type="project" value="TreeGrafter"/>
</dbReference>
<dbReference type="GO" id="GO:0080155">
    <property type="term" value="P:regulation of double fertilization forming a zygote and endosperm"/>
    <property type="evidence" value="ECO:0007669"/>
    <property type="project" value="TreeGrafter"/>
</dbReference>
<dbReference type="PANTHER" id="PTHR31181:SF64">
    <property type="entry name" value="ECA1 GAMETOGENESIS FAMILY PROTEIN-RELATED"/>
    <property type="match status" value="1"/>
</dbReference>
<dbReference type="InterPro" id="IPR008502">
    <property type="entry name" value="Prolamin-like"/>
</dbReference>
<sequence>MAAMRVLVLLFLSLGFMASWGQRQEAPQGPPPPRWHYPSPGVLPNPILLDPELRECWTHLRRPPGCMSSIYDSSDKGKVSLSRDCCKAVEALTSRCFVRIFTAKPFQPDFSQKVKDFCTSGQGASLSTASSP</sequence>